<dbReference type="Pfam" id="PF26639">
    <property type="entry name" value="Het-6_barrel"/>
    <property type="match status" value="1"/>
</dbReference>
<dbReference type="PANTHER" id="PTHR24148:SF77">
    <property type="entry name" value="HETEROKARYON INCOMPATIBILITY DOMAIN-CONTAINING PROTEIN"/>
    <property type="match status" value="1"/>
</dbReference>
<dbReference type="Proteomes" id="UP001172673">
    <property type="component" value="Unassembled WGS sequence"/>
</dbReference>
<evidence type="ECO:0000259" key="1">
    <source>
        <dbReference type="Pfam" id="PF06985"/>
    </source>
</evidence>
<organism evidence="2 3">
    <name type="scientific">Cladophialophora chaetospira</name>
    <dbReference type="NCBI Taxonomy" id="386627"/>
    <lineage>
        <taxon>Eukaryota</taxon>
        <taxon>Fungi</taxon>
        <taxon>Dikarya</taxon>
        <taxon>Ascomycota</taxon>
        <taxon>Pezizomycotina</taxon>
        <taxon>Eurotiomycetes</taxon>
        <taxon>Chaetothyriomycetidae</taxon>
        <taxon>Chaetothyriales</taxon>
        <taxon>Herpotrichiellaceae</taxon>
        <taxon>Cladophialophora</taxon>
    </lineage>
</organism>
<name>A0AA38X178_9EURO</name>
<dbReference type="PANTHER" id="PTHR24148">
    <property type="entry name" value="ANKYRIN REPEAT DOMAIN-CONTAINING PROTEIN 39 HOMOLOG-RELATED"/>
    <property type="match status" value="1"/>
</dbReference>
<evidence type="ECO:0000313" key="2">
    <source>
        <dbReference type="EMBL" id="KAJ9604904.1"/>
    </source>
</evidence>
<dbReference type="InterPro" id="IPR052895">
    <property type="entry name" value="HetReg/Transcr_Mod"/>
</dbReference>
<gene>
    <name evidence="2" type="ORF">H2200_010293</name>
</gene>
<reference evidence="2" key="1">
    <citation type="submission" date="2022-10" db="EMBL/GenBank/DDBJ databases">
        <title>Culturing micro-colonial fungi from biological soil crusts in the Mojave desert and describing Neophaeococcomyces mojavensis, and introducing the new genera and species Taxawa tesnikishii.</title>
        <authorList>
            <person name="Kurbessoian T."/>
            <person name="Stajich J.E."/>
        </authorList>
    </citation>
    <scope>NUCLEOTIDE SEQUENCE</scope>
    <source>
        <strain evidence="2">TK_41</strain>
    </source>
</reference>
<protein>
    <recommendedName>
        <fullName evidence="1">Heterokaryon incompatibility domain-containing protein</fullName>
    </recommendedName>
</protein>
<comment type="caution">
    <text evidence="2">The sequence shown here is derived from an EMBL/GenBank/DDBJ whole genome shotgun (WGS) entry which is preliminary data.</text>
</comment>
<accession>A0AA38X178</accession>
<proteinExistence type="predicted"/>
<dbReference type="InterPro" id="IPR010730">
    <property type="entry name" value="HET"/>
</dbReference>
<feature type="domain" description="Heterokaryon incompatibility" evidence="1">
    <location>
        <begin position="49"/>
        <end position="254"/>
    </location>
</feature>
<dbReference type="AlphaFoldDB" id="A0AA38X178"/>
<dbReference type="EMBL" id="JAPDRK010000017">
    <property type="protein sequence ID" value="KAJ9604904.1"/>
    <property type="molecule type" value="Genomic_DNA"/>
</dbReference>
<keyword evidence="3" id="KW-1185">Reference proteome</keyword>
<dbReference type="Pfam" id="PF06985">
    <property type="entry name" value="HET"/>
    <property type="match status" value="1"/>
</dbReference>
<evidence type="ECO:0000313" key="3">
    <source>
        <dbReference type="Proteomes" id="UP001172673"/>
    </source>
</evidence>
<sequence>MGPAALSVYNPLSIYPREIRLITLHPAADKEAPIQCELNQVELKSAPPYETLSYVWGPPSFTESIRLGSHDVHITPNLASALRQLRPVSPRPARVLWIDALCINQDDLAERSAQVLLMRDIYTRGKTNMAFLGTQPLVYDYFDSIRNTQRDWRYGKGDTEELRSNDVPPTHLSYYAQLADGLALTKRILGHDISTLRTIRDEGSRRLRKMYSNEDMRSSKLEKGLMVLTVAQQYLLERVFKDSALWKRVWIVQELSCAPHVVLFGGGEELEWDLLATFLGDRPYADAFHGTFGHQDDLCPLLKEIFVDVQRIQHQRKIVRSFSHPSALLDVLARFRDTEASDPRDKIYGLLGLVSERHGIIPDYSKSAQEVFIEVTAAHINMTETLDIICQNPFQPKFRRRVEDMRSITLPSWTADFSEKHPNALLFAQRGIFNASKTSCKVPCCVTDGKLSVTCVVLDKVGPRIQHHKKNHQFNLGFVELCRLNFNEADVTDPECVYAPMVHAHDAPEPPKEPALRAYTRTLLKDCIRAPQTRNRTLVSLNYVADDNSTAPPRLRRMTAEEISEAVEFHRDLLVNNQYYLDPPDDGSMFTKSSQGLYLMVQPSARPGDLVAILDGGKVPVILRPTVVDSTSGATAEHYRFVCVAYVHGFMDGEVTELLKAGKVIREKVVLE</sequence>